<name>A0ABY7EKY1_MYAAR</name>
<reference evidence="1" key="1">
    <citation type="submission" date="2022-11" db="EMBL/GenBank/DDBJ databases">
        <title>Centuries of genome instability and evolution in soft-shell clam transmissible cancer (bioRxiv).</title>
        <authorList>
            <person name="Hart S.F.M."/>
            <person name="Yonemitsu M.A."/>
            <person name="Giersch R.M."/>
            <person name="Beal B.F."/>
            <person name="Arriagada G."/>
            <person name="Davis B.W."/>
            <person name="Ostrander E.A."/>
            <person name="Goff S.P."/>
            <person name="Metzger M.J."/>
        </authorList>
    </citation>
    <scope>NUCLEOTIDE SEQUENCE</scope>
    <source>
        <strain evidence="1">MELC-2E11</strain>
        <tissue evidence="1">Siphon/mantle</tissue>
    </source>
</reference>
<sequence>MVPTPQQSKICCLPTPKQDDFMLYVVRSLCKDTGGWLADWVLKHVDTDGDGRIGYPLEP</sequence>
<dbReference type="EMBL" id="CP111018">
    <property type="protein sequence ID" value="WAR10640.1"/>
    <property type="molecule type" value="Genomic_DNA"/>
</dbReference>
<protein>
    <recommendedName>
        <fullName evidence="3">EF-hand domain-containing protein</fullName>
    </recommendedName>
</protein>
<accession>A0ABY7EKY1</accession>
<dbReference type="Proteomes" id="UP001164746">
    <property type="component" value="Chromosome 7"/>
</dbReference>
<evidence type="ECO:0000313" key="2">
    <source>
        <dbReference type="Proteomes" id="UP001164746"/>
    </source>
</evidence>
<organism evidence="1 2">
    <name type="scientific">Mya arenaria</name>
    <name type="common">Soft-shell clam</name>
    <dbReference type="NCBI Taxonomy" id="6604"/>
    <lineage>
        <taxon>Eukaryota</taxon>
        <taxon>Metazoa</taxon>
        <taxon>Spiralia</taxon>
        <taxon>Lophotrochozoa</taxon>
        <taxon>Mollusca</taxon>
        <taxon>Bivalvia</taxon>
        <taxon>Autobranchia</taxon>
        <taxon>Heteroconchia</taxon>
        <taxon>Euheterodonta</taxon>
        <taxon>Imparidentia</taxon>
        <taxon>Neoheterodontei</taxon>
        <taxon>Myida</taxon>
        <taxon>Myoidea</taxon>
        <taxon>Myidae</taxon>
        <taxon>Mya</taxon>
    </lineage>
</organism>
<evidence type="ECO:0000313" key="1">
    <source>
        <dbReference type="EMBL" id="WAR10640.1"/>
    </source>
</evidence>
<proteinExistence type="predicted"/>
<keyword evidence="2" id="KW-1185">Reference proteome</keyword>
<evidence type="ECO:0008006" key="3">
    <source>
        <dbReference type="Google" id="ProtNLM"/>
    </source>
</evidence>
<gene>
    <name evidence="1" type="ORF">MAR_035716</name>
</gene>